<dbReference type="PANTHER" id="PTHR23502">
    <property type="entry name" value="MAJOR FACILITATOR SUPERFAMILY"/>
    <property type="match status" value="1"/>
</dbReference>
<dbReference type="HOGENOM" id="CLU_312172_0_0_1"/>
<dbReference type="OrthoDB" id="4454541at2759"/>
<accession>K9F8N5</accession>
<keyword evidence="4 7" id="KW-1133">Transmembrane helix</keyword>
<dbReference type="CDD" id="cd17323">
    <property type="entry name" value="MFS_Tpo1_MDR_like"/>
    <property type="match status" value="1"/>
</dbReference>
<evidence type="ECO:0000256" key="2">
    <source>
        <dbReference type="ARBA" id="ARBA00008335"/>
    </source>
</evidence>
<feature type="domain" description="Major facilitator superfamily (MFS) profile" evidence="8">
    <location>
        <begin position="484"/>
        <end position="911"/>
    </location>
</feature>
<evidence type="ECO:0000256" key="6">
    <source>
        <dbReference type="SAM" id="MobiDB-lite"/>
    </source>
</evidence>
<evidence type="ECO:0000256" key="5">
    <source>
        <dbReference type="ARBA" id="ARBA00023136"/>
    </source>
</evidence>
<feature type="compositionally biased region" description="Polar residues" evidence="6">
    <location>
        <begin position="441"/>
        <end position="451"/>
    </location>
</feature>
<dbReference type="InterPro" id="IPR020846">
    <property type="entry name" value="MFS_dom"/>
</dbReference>
<feature type="transmembrane region" description="Helical" evidence="7">
    <location>
        <begin position="260"/>
        <end position="280"/>
    </location>
</feature>
<dbReference type="Gene3D" id="1.20.1250.20">
    <property type="entry name" value="MFS general substrate transporter like domains"/>
    <property type="match status" value="1"/>
</dbReference>
<dbReference type="CDD" id="cd12148">
    <property type="entry name" value="fungal_TF_MHR"/>
    <property type="match status" value="1"/>
</dbReference>
<feature type="transmembrane region" description="Helical" evidence="7">
    <location>
        <begin position="614"/>
        <end position="637"/>
    </location>
</feature>
<protein>
    <submittedName>
        <fullName evidence="9">MFS multidrug transporter, putative</fullName>
    </submittedName>
</protein>
<keyword evidence="5 7" id="KW-0472">Membrane</keyword>
<evidence type="ECO:0000256" key="7">
    <source>
        <dbReference type="SAM" id="Phobius"/>
    </source>
</evidence>
<dbReference type="eggNOG" id="KOG0255">
    <property type="taxonomic scope" value="Eukaryota"/>
</dbReference>
<dbReference type="PANTHER" id="PTHR23502:SF74">
    <property type="entry name" value="MAJOR FACILITATOR SUPERFAMILY (MFS) PROFILE DOMAIN-CONTAINING PROTEIN"/>
    <property type="match status" value="1"/>
</dbReference>
<dbReference type="SUPFAM" id="SSF103473">
    <property type="entry name" value="MFS general substrate transporter"/>
    <property type="match status" value="1"/>
</dbReference>
<feature type="transmembrane region" description="Helical" evidence="7">
    <location>
        <begin position="887"/>
        <end position="907"/>
    </location>
</feature>
<name>K9F8N5_PEND2</name>
<reference evidence="10" key="1">
    <citation type="journal article" date="2012" name="BMC Genomics">
        <title>Genome sequence of the necrotrophic fungus Penicillium digitatum, the main postharvest pathogen of citrus.</title>
        <authorList>
            <person name="Marcet-Houben M."/>
            <person name="Ballester A.-R."/>
            <person name="de la Fuente B."/>
            <person name="Harries E."/>
            <person name="Marcos J.F."/>
            <person name="Gonzalez-Candelas L."/>
            <person name="Gabaldon T."/>
        </authorList>
    </citation>
    <scope>NUCLEOTIDE SEQUENCE [LARGE SCALE GENOMIC DNA]</scope>
    <source>
        <strain evidence="10">PHI26 / CECT 20796</strain>
    </source>
</reference>
<feature type="transmembrane region" description="Helical" evidence="7">
    <location>
        <begin position="794"/>
        <end position="813"/>
    </location>
</feature>
<organism evidence="9 10">
    <name type="scientific">Penicillium digitatum (strain PHI26 / CECT 20796)</name>
    <name type="common">Green mold</name>
    <dbReference type="NCBI Taxonomy" id="1170229"/>
    <lineage>
        <taxon>Eukaryota</taxon>
        <taxon>Fungi</taxon>
        <taxon>Dikarya</taxon>
        <taxon>Ascomycota</taxon>
        <taxon>Pezizomycotina</taxon>
        <taxon>Eurotiomycetes</taxon>
        <taxon>Eurotiomycetidae</taxon>
        <taxon>Eurotiales</taxon>
        <taxon>Aspergillaceae</taxon>
        <taxon>Penicillium</taxon>
    </lineage>
</organism>
<gene>
    <name evidence="9" type="ORF">PDIG_79920</name>
</gene>
<proteinExistence type="inferred from homology"/>
<dbReference type="AlphaFoldDB" id="K9F8N5"/>
<dbReference type="Pfam" id="PF07690">
    <property type="entry name" value="MFS_1"/>
    <property type="match status" value="1"/>
</dbReference>
<dbReference type="GO" id="GO:0022857">
    <property type="term" value="F:transmembrane transporter activity"/>
    <property type="evidence" value="ECO:0007669"/>
    <property type="project" value="InterPro"/>
</dbReference>
<dbReference type="InParanoid" id="K9F8N5"/>
<comment type="subcellular location">
    <subcellularLocation>
        <location evidence="1">Cell membrane</location>
        <topology evidence="1">Multi-pass membrane protein</topology>
    </subcellularLocation>
</comment>
<dbReference type="InterPro" id="IPR036259">
    <property type="entry name" value="MFS_trans_sf"/>
</dbReference>
<dbReference type="Proteomes" id="UP000009882">
    <property type="component" value="Unassembled WGS sequence"/>
</dbReference>
<evidence type="ECO:0000313" key="9">
    <source>
        <dbReference type="EMBL" id="EKV05795.1"/>
    </source>
</evidence>
<feature type="compositionally biased region" description="Basic and acidic residues" evidence="6">
    <location>
        <begin position="426"/>
        <end position="437"/>
    </location>
</feature>
<feature type="transmembrane region" description="Helical" evidence="7">
    <location>
        <begin position="522"/>
        <end position="539"/>
    </location>
</feature>
<dbReference type="FunFam" id="1.20.1250.20:FF:000082">
    <property type="entry name" value="MFS multidrug transporter, putative"/>
    <property type="match status" value="1"/>
</dbReference>
<evidence type="ECO:0000256" key="3">
    <source>
        <dbReference type="ARBA" id="ARBA00022692"/>
    </source>
</evidence>
<evidence type="ECO:0000313" key="10">
    <source>
        <dbReference type="Proteomes" id="UP000009882"/>
    </source>
</evidence>
<feature type="transmembrane region" description="Helical" evidence="7">
    <location>
        <begin position="852"/>
        <end position="875"/>
    </location>
</feature>
<keyword evidence="3 7" id="KW-0812">Transmembrane</keyword>
<dbReference type="GO" id="GO:0005886">
    <property type="term" value="C:plasma membrane"/>
    <property type="evidence" value="ECO:0007669"/>
    <property type="project" value="UniProtKB-SubCell"/>
</dbReference>
<evidence type="ECO:0000256" key="4">
    <source>
        <dbReference type="ARBA" id="ARBA00022989"/>
    </source>
</evidence>
<feature type="transmembrane region" description="Helical" evidence="7">
    <location>
        <begin position="713"/>
        <end position="732"/>
    </location>
</feature>
<feature type="transmembrane region" description="Helical" evidence="7">
    <location>
        <begin position="482"/>
        <end position="502"/>
    </location>
</feature>
<dbReference type="InterPro" id="IPR011701">
    <property type="entry name" value="MFS"/>
</dbReference>
<feature type="transmembrane region" description="Helical" evidence="7">
    <location>
        <begin position="576"/>
        <end position="602"/>
    </location>
</feature>
<feature type="region of interest" description="Disordered" evidence="6">
    <location>
        <begin position="424"/>
        <end position="451"/>
    </location>
</feature>
<feature type="transmembrane region" description="Helical" evidence="7">
    <location>
        <begin position="551"/>
        <end position="570"/>
    </location>
</feature>
<dbReference type="STRING" id="1170229.K9F8N5"/>
<comment type="similarity">
    <text evidence="2">Belongs to the major facilitator superfamily.</text>
</comment>
<feature type="transmembrane region" description="Helical" evidence="7">
    <location>
        <begin position="643"/>
        <end position="667"/>
    </location>
</feature>
<evidence type="ECO:0000256" key="1">
    <source>
        <dbReference type="ARBA" id="ARBA00004651"/>
    </source>
</evidence>
<feature type="transmembrane region" description="Helical" evidence="7">
    <location>
        <begin position="825"/>
        <end position="845"/>
    </location>
</feature>
<evidence type="ECO:0000259" key="8">
    <source>
        <dbReference type="PROSITE" id="PS50850"/>
    </source>
</evidence>
<dbReference type="EMBL" id="AKCT01000296">
    <property type="protein sequence ID" value="EKV05795.1"/>
    <property type="molecule type" value="Genomic_DNA"/>
</dbReference>
<sequence length="940" mass="104946">MQRVLQDEAQRLAEDSFFERPTKLETVQGMILLAAYSEKTWFSIALILRTALDSGLEKSLDTLLSQENVPRSSLSASMAERELVWKTRTWLITFILELDVASGTGRKSRIAEVDVVKLRRFLDYPLSLPCDMRTVCIIELHQLRGNSRVIIDNTSSTSDIVSTELPAIMTRLQNWWTTWDEIHERAFQRSSLKLMLHYARIFVFCASLARIQKLPPTYTDSGTEMLDQDVMDLWQSLVTTIMEQLSFLINEPSYRCQLPWAPTYPALTIAFITTFALRIARWRPNLINQGLLLARAERICDFLKQPPYPDIHRTVSIFVNYARALIASQRPQSNHSTDLPMMSHQNEGPIFEGAGNPMINGPPPSEVGPLDDLRYRTGSTIQAGKDSNMVSMSSNDPSAVARAPVSRLSGTMEAPNWTVSNSIADSFDRDKSSDKRPLASTEKNQSSNGDYQVVELSQDQLLVEFQENSSRNPPNWAFMKKVYNAVIALLIVLNSGISSALPSNAVPAIMQDFHESGDQQKVLPTAVFLIGYVVGPLLFSPLSETIGRKPVLVWSFSVFVLATLGCALSPNWSSLLIFRTICGLAGAAPQTVVGGIYADLFFDLRSRGRAMAMYMSACSFGPILGPIISGCSVQYGWRWTFRIDLILTGITWLALLFTSETFGPALLKRQAAKLRKDSGSKRYFSRQELNLDSRFTLVENITRPITMLFFEPIITSTAIYIAIAYSLVFFYFQAYPIIFGGVYDFTIEQTSLTYIPIGVGAASSGFVALSYDLIYEKAKKLNKVWTSSPEYHRLPMSCIAGPCLTVSMFWLAWTAKPTVHWAAPVMSGFIFGFGFQTIFISLLTYVTDAYRIYSASALAASVIVRSIAGALFPLAAESLYNSFGVSWATSLLGFVSLACIPIPFALVRGGPWIRERSPFCQRLMVEEKLRANRSKTPARV</sequence>
<keyword evidence="10" id="KW-1185">Reference proteome</keyword>
<feature type="transmembrane region" description="Helical" evidence="7">
    <location>
        <begin position="752"/>
        <end position="774"/>
    </location>
</feature>
<dbReference type="PROSITE" id="PS50850">
    <property type="entry name" value="MFS"/>
    <property type="match status" value="1"/>
</dbReference>
<comment type="caution">
    <text evidence="9">The sequence shown here is derived from an EMBL/GenBank/DDBJ whole genome shotgun (WGS) entry which is preliminary data.</text>
</comment>